<comment type="subcellular location">
    <subcellularLocation>
        <location evidence="1">Cell membrane</location>
        <topology evidence="1">Multi-pass membrane protein</topology>
    </subcellularLocation>
</comment>
<feature type="transmembrane region" description="Helical" evidence="8">
    <location>
        <begin position="159"/>
        <end position="180"/>
    </location>
</feature>
<comment type="caution">
    <text evidence="9">The sequence shown here is derived from an EMBL/GenBank/DDBJ whole genome shotgun (WGS) entry which is preliminary data.</text>
</comment>
<keyword evidence="6 8" id="KW-1133">Transmembrane helix</keyword>
<sequence>MEEQNWKAGIRAGMPTALGYIGIGLACGVIAAPYLNPLEMFLMSVLVYAGSAQFVMIAMIALKSSLTDIALTVFLINIRFFLLSLHTSTFFRKDSLWKNLAIGSILTDESYGVLLAAQLRGEEPDSAWMVGNNIVSYVSWALSTTLGTLLGHLLPNPEMFGLDFALVGMFLGIFSSQFLVMVKKEKLVKIMLILAATAISFFGLTMVVSQSLAVLCATLLGCSVGVMLDGK</sequence>
<keyword evidence="4" id="KW-1003">Cell membrane</keyword>
<evidence type="ECO:0000256" key="8">
    <source>
        <dbReference type="SAM" id="Phobius"/>
    </source>
</evidence>
<dbReference type="GO" id="GO:0005886">
    <property type="term" value="C:plasma membrane"/>
    <property type="evidence" value="ECO:0007669"/>
    <property type="project" value="UniProtKB-SubCell"/>
</dbReference>
<keyword evidence="10" id="KW-1185">Reference proteome</keyword>
<gene>
    <name evidence="9" type="ORF">GCM10011510_15190</name>
</gene>
<evidence type="ECO:0000256" key="5">
    <source>
        <dbReference type="ARBA" id="ARBA00022692"/>
    </source>
</evidence>
<dbReference type="OrthoDB" id="3177005at2"/>
<evidence type="ECO:0000256" key="4">
    <source>
        <dbReference type="ARBA" id="ARBA00022475"/>
    </source>
</evidence>
<dbReference type="PROSITE" id="PS51257">
    <property type="entry name" value="PROKAR_LIPOPROTEIN"/>
    <property type="match status" value="1"/>
</dbReference>
<evidence type="ECO:0000256" key="7">
    <source>
        <dbReference type="ARBA" id="ARBA00023136"/>
    </source>
</evidence>
<dbReference type="RefSeq" id="WP_068990563.1">
    <property type="nucleotide sequence ID" value="NZ_BMJN01000027.1"/>
</dbReference>
<proteinExistence type="inferred from homology"/>
<dbReference type="EMBL" id="BMJN01000027">
    <property type="protein sequence ID" value="GGE34779.1"/>
    <property type="molecule type" value="Genomic_DNA"/>
</dbReference>
<feature type="transmembrane region" description="Helical" evidence="8">
    <location>
        <begin position="187"/>
        <end position="206"/>
    </location>
</feature>
<reference evidence="9" key="2">
    <citation type="submission" date="2020-09" db="EMBL/GenBank/DDBJ databases">
        <authorList>
            <person name="Sun Q."/>
            <person name="Zhou Y."/>
        </authorList>
    </citation>
    <scope>NUCLEOTIDE SEQUENCE</scope>
    <source>
        <strain evidence="9">CGMCC 1.15533</strain>
    </source>
</reference>
<reference evidence="9" key="1">
    <citation type="journal article" date="2014" name="Int. J. Syst. Evol. Microbiol.">
        <title>Complete genome sequence of Corynebacterium casei LMG S-19264T (=DSM 44701T), isolated from a smear-ripened cheese.</title>
        <authorList>
            <consortium name="US DOE Joint Genome Institute (JGI-PGF)"/>
            <person name="Walter F."/>
            <person name="Albersmeier A."/>
            <person name="Kalinowski J."/>
            <person name="Ruckert C."/>
        </authorList>
    </citation>
    <scope>NUCLEOTIDE SEQUENCE</scope>
    <source>
        <strain evidence="9">CGMCC 1.15533</strain>
    </source>
</reference>
<evidence type="ECO:0000313" key="9">
    <source>
        <dbReference type="EMBL" id="GGE34779.1"/>
    </source>
</evidence>
<dbReference type="PANTHER" id="PTHR34979:SF1">
    <property type="entry name" value="INNER MEMBRANE PROTEIN YGAZ"/>
    <property type="match status" value="1"/>
</dbReference>
<feature type="transmembrane region" description="Helical" evidence="8">
    <location>
        <begin position="41"/>
        <end position="62"/>
    </location>
</feature>
<evidence type="ECO:0000313" key="10">
    <source>
        <dbReference type="Proteomes" id="UP000660801"/>
    </source>
</evidence>
<dbReference type="Proteomes" id="UP000660801">
    <property type="component" value="Unassembled WGS sequence"/>
</dbReference>
<evidence type="ECO:0000256" key="3">
    <source>
        <dbReference type="ARBA" id="ARBA00022448"/>
    </source>
</evidence>
<keyword evidence="5 8" id="KW-0812">Transmembrane</keyword>
<evidence type="ECO:0000256" key="6">
    <source>
        <dbReference type="ARBA" id="ARBA00022989"/>
    </source>
</evidence>
<keyword evidence="7 8" id="KW-0472">Membrane</keyword>
<accession>A0A917A848</accession>
<feature type="transmembrane region" description="Helical" evidence="8">
    <location>
        <begin position="12"/>
        <end position="35"/>
    </location>
</feature>
<protein>
    <submittedName>
        <fullName evidence="9">Branched-chain amino acid permease</fullName>
    </submittedName>
</protein>
<comment type="similarity">
    <text evidence="2">Belongs to the AzlC family.</text>
</comment>
<evidence type="ECO:0000256" key="2">
    <source>
        <dbReference type="ARBA" id="ARBA00010735"/>
    </source>
</evidence>
<dbReference type="Pfam" id="PF03591">
    <property type="entry name" value="AzlC"/>
    <property type="match status" value="1"/>
</dbReference>
<dbReference type="PANTHER" id="PTHR34979">
    <property type="entry name" value="INNER MEMBRANE PROTEIN YGAZ"/>
    <property type="match status" value="1"/>
</dbReference>
<dbReference type="AlphaFoldDB" id="A0A917A848"/>
<feature type="transmembrane region" description="Helical" evidence="8">
    <location>
        <begin position="69"/>
        <end position="91"/>
    </location>
</feature>
<name>A0A917A848_9STRE</name>
<keyword evidence="3" id="KW-0813">Transport</keyword>
<dbReference type="GO" id="GO:1903785">
    <property type="term" value="P:L-valine transmembrane transport"/>
    <property type="evidence" value="ECO:0007669"/>
    <property type="project" value="TreeGrafter"/>
</dbReference>
<organism evidence="9 10">
    <name type="scientific">Streptococcus himalayensis</name>
    <dbReference type="NCBI Taxonomy" id="1888195"/>
    <lineage>
        <taxon>Bacteria</taxon>
        <taxon>Bacillati</taxon>
        <taxon>Bacillota</taxon>
        <taxon>Bacilli</taxon>
        <taxon>Lactobacillales</taxon>
        <taxon>Streptococcaceae</taxon>
        <taxon>Streptococcus</taxon>
    </lineage>
</organism>
<dbReference type="InterPro" id="IPR011606">
    <property type="entry name" value="Brnchd-chn_aa_trnsp_permease"/>
</dbReference>
<evidence type="ECO:0000256" key="1">
    <source>
        <dbReference type="ARBA" id="ARBA00004651"/>
    </source>
</evidence>